<name>L0KZA7_METHD</name>
<gene>
    <name evidence="16" type="ordered locus">Metho_1850</name>
</gene>
<dbReference type="PANTHER" id="PTHR43584">
    <property type="entry name" value="NUCLEOTIDYL TRANSFERASE"/>
    <property type="match status" value="1"/>
</dbReference>
<proteinExistence type="inferred from homology"/>
<evidence type="ECO:0000256" key="3">
    <source>
        <dbReference type="ARBA" id="ARBA00007707"/>
    </source>
</evidence>
<evidence type="ECO:0000313" key="17">
    <source>
        <dbReference type="Proteomes" id="UP000010866"/>
    </source>
</evidence>
<dbReference type="EC" id="2.3.1.157" evidence="5"/>
<sequence length="404" mass="43996">MKAVILAAGEGLRCRPLTLTRSKVMLPVADRPILEHVISSLEQNDIKDILLIVGYEKERIMDYFRDGVDFGVNIRYVEQKTQLGTAHAIEQAKNELAGEHEFLALNGDNFIEPKVISDLIRSKRGDATILAVKTEHVSGYGVLRAEDHKVLEILENPVAEAIHLVNTGIYYFSSKVFDYIGDTPLSLKGEYAITDTLQKMIESGTEVSMATTRSWWLDAVYAWDLLRLNSVTLGKIEKNVPSGAMEDGAHIKGNVSIGKNTIVRSGCYIVGPVLIGENCDIGPNAVILPSTSIGNNVSVGAFTNIRNSIIMNDVRMGSHGYVSDSVIGSNCHIGPYFITETDTNLSIIMNGELQRAEKLGTIIGDDTDVGHRVLVKAGVIISINCHIGSGNVVDKALHRGTLVL</sequence>
<evidence type="ECO:0000256" key="5">
    <source>
        <dbReference type="ARBA" id="ARBA00012225"/>
    </source>
</evidence>
<dbReference type="InterPro" id="IPR023915">
    <property type="entry name" value="Bifunctiontional_GlmU_arc-type"/>
</dbReference>
<feature type="domain" description="Nucleotidyl transferase" evidence="14">
    <location>
        <begin position="2"/>
        <end position="218"/>
    </location>
</feature>
<dbReference type="GeneID" id="14406363"/>
<evidence type="ECO:0000256" key="7">
    <source>
        <dbReference type="ARBA" id="ARBA00013414"/>
    </source>
</evidence>
<dbReference type="RefSeq" id="WP_015325195.1">
    <property type="nucleotide sequence ID" value="NC_019977.1"/>
</dbReference>
<evidence type="ECO:0000259" key="14">
    <source>
        <dbReference type="Pfam" id="PF00483"/>
    </source>
</evidence>
<keyword evidence="9" id="KW-0548">Nucleotidyltransferase</keyword>
<comment type="pathway">
    <text evidence="2">Nucleotide-sugar biosynthesis; UDP-N-acetyl-alpha-D-glucosamine biosynthesis; UDP-N-acetyl-alpha-D-glucosamine from N-acetyl-alpha-D-glucosamine 1-phosphate: step 1/1.</text>
</comment>
<protein>
    <recommendedName>
        <fullName evidence="7">Bifunctional protein GlmU</fullName>
        <ecNumber evidence="5">2.3.1.157</ecNumber>
        <ecNumber evidence="6">2.7.7.23</ecNumber>
    </recommendedName>
</protein>
<keyword evidence="10" id="KW-0511">Multifunctional enzyme</keyword>
<evidence type="ECO:0000256" key="11">
    <source>
        <dbReference type="ARBA" id="ARBA00023315"/>
    </source>
</evidence>
<keyword evidence="17" id="KW-1185">Reference proteome</keyword>
<organism evidence="16 17">
    <name type="scientific">Methanomethylovorans hollandica (strain DSM 15978 / NBRC 107637 / DMS1)</name>
    <dbReference type="NCBI Taxonomy" id="867904"/>
    <lineage>
        <taxon>Archaea</taxon>
        <taxon>Methanobacteriati</taxon>
        <taxon>Methanobacteriota</taxon>
        <taxon>Stenosarchaea group</taxon>
        <taxon>Methanomicrobia</taxon>
        <taxon>Methanosarcinales</taxon>
        <taxon>Methanosarcinaceae</taxon>
        <taxon>Methanomethylovorans</taxon>
    </lineage>
</organism>
<evidence type="ECO:0000256" key="12">
    <source>
        <dbReference type="ARBA" id="ARBA00048247"/>
    </source>
</evidence>
<dbReference type="GO" id="GO:0019134">
    <property type="term" value="F:glucosamine-1-phosphate N-acetyltransferase activity"/>
    <property type="evidence" value="ECO:0007669"/>
    <property type="project" value="UniProtKB-EC"/>
</dbReference>
<dbReference type="InterPro" id="IPR005835">
    <property type="entry name" value="NTP_transferase_dom"/>
</dbReference>
<dbReference type="AlphaFoldDB" id="L0KZA7"/>
<dbReference type="EMBL" id="CP003362">
    <property type="protein sequence ID" value="AGB50030.1"/>
    <property type="molecule type" value="Genomic_DNA"/>
</dbReference>
<evidence type="ECO:0000256" key="4">
    <source>
        <dbReference type="ARBA" id="ARBA00007947"/>
    </source>
</evidence>
<evidence type="ECO:0000256" key="1">
    <source>
        <dbReference type="ARBA" id="ARBA00005166"/>
    </source>
</evidence>
<dbReference type="PANTHER" id="PTHR43584:SF8">
    <property type="entry name" value="N-ACETYLMURAMATE ALPHA-1-PHOSPHATE URIDYLYLTRANSFERASE"/>
    <property type="match status" value="1"/>
</dbReference>
<evidence type="ECO:0000256" key="2">
    <source>
        <dbReference type="ARBA" id="ARBA00005208"/>
    </source>
</evidence>
<dbReference type="UniPathway" id="UPA00113">
    <property type="reaction ID" value="UER00532"/>
</dbReference>
<evidence type="ECO:0000259" key="15">
    <source>
        <dbReference type="Pfam" id="PF25087"/>
    </source>
</evidence>
<dbReference type="InterPro" id="IPR029044">
    <property type="entry name" value="Nucleotide-diphossugar_trans"/>
</dbReference>
<evidence type="ECO:0000256" key="9">
    <source>
        <dbReference type="ARBA" id="ARBA00022695"/>
    </source>
</evidence>
<dbReference type="GO" id="GO:0006048">
    <property type="term" value="P:UDP-N-acetylglucosamine biosynthetic process"/>
    <property type="evidence" value="ECO:0007669"/>
    <property type="project" value="UniProtKB-UniPathway"/>
</dbReference>
<dbReference type="SUPFAM" id="SSF51161">
    <property type="entry name" value="Trimeric LpxA-like enzymes"/>
    <property type="match status" value="1"/>
</dbReference>
<comment type="similarity">
    <text evidence="3">In the C-terminal section; belongs to the transferase hexapeptide repeat family.</text>
</comment>
<evidence type="ECO:0000313" key="16">
    <source>
        <dbReference type="EMBL" id="AGB50030.1"/>
    </source>
</evidence>
<comment type="catalytic activity">
    <reaction evidence="12">
        <text>alpha-D-glucosamine 1-phosphate + acetyl-CoA = N-acetyl-alpha-D-glucosamine 1-phosphate + CoA + H(+)</text>
        <dbReference type="Rhea" id="RHEA:13725"/>
        <dbReference type="ChEBI" id="CHEBI:15378"/>
        <dbReference type="ChEBI" id="CHEBI:57287"/>
        <dbReference type="ChEBI" id="CHEBI:57288"/>
        <dbReference type="ChEBI" id="CHEBI:57776"/>
        <dbReference type="ChEBI" id="CHEBI:58516"/>
        <dbReference type="EC" id="2.3.1.157"/>
    </reaction>
</comment>
<feature type="domain" description="Mannose-1-phosphate guanyltransferase C-terminal" evidence="15">
    <location>
        <begin position="269"/>
        <end position="381"/>
    </location>
</feature>
<dbReference type="NCBIfam" id="TIGR03992">
    <property type="entry name" value="Arch_glmU"/>
    <property type="match status" value="1"/>
</dbReference>
<dbReference type="EC" id="2.7.7.23" evidence="6"/>
<dbReference type="InterPro" id="IPR011004">
    <property type="entry name" value="Trimer_LpxA-like_sf"/>
</dbReference>
<dbReference type="CDD" id="cd04181">
    <property type="entry name" value="NTP_transferase"/>
    <property type="match status" value="1"/>
</dbReference>
<evidence type="ECO:0000256" key="8">
    <source>
        <dbReference type="ARBA" id="ARBA00022679"/>
    </source>
</evidence>
<dbReference type="STRING" id="867904.Metho_1850"/>
<dbReference type="SUPFAM" id="SSF53448">
    <property type="entry name" value="Nucleotide-diphospho-sugar transferases"/>
    <property type="match status" value="1"/>
</dbReference>
<evidence type="ECO:0000256" key="6">
    <source>
        <dbReference type="ARBA" id="ARBA00012457"/>
    </source>
</evidence>
<dbReference type="HOGENOM" id="CLU_029499_0_1_2"/>
<dbReference type="Gene3D" id="3.90.550.10">
    <property type="entry name" value="Spore Coat Polysaccharide Biosynthesis Protein SpsA, Chain A"/>
    <property type="match status" value="1"/>
</dbReference>
<dbReference type="InterPro" id="IPR056729">
    <property type="entry name" value="GMPPB_C"/>
</dbReference>
<comment type="similarity">
    <text evidence="4">In the N-terminal section; belongs to the N-acetylglucosamine-1-phosphate uridyltransferase family.</text>
</comment>
<evidence type="ECO:0000256" key="13">
    <source>
        <dbReference type="ARBA" id="ARBA00048493"/>
    </source>
</evidence>
<reference evidence="17" key="1">
    <citation type="submission" date="2012-02" db="EMBL/GenBank/DDBJ databases">
        <title>Complete sequence of chromosome of Methanomethylovorans hollandica DSM 15978.</title>
        <authorList>
            <person name="Lucas S."/>
            <person name="Copeland A."/>
            <person name="Lapidus A."/>
            <person name="Glavina del Rio T."/>
            <person name="Dalin E."/>
            <person name="Tice H."/>
            <person name="Bruce D."/>
            <person name="Goodwin L."/>
            <person name="Pitluck S."/>
            <person name="Peters L."/>
            <person name="Mikhailova N."/>
            <person name="Held B."/>
            <person name="Kyrpides N."/>
            <person name="Mavromatis K."/>
            <person name="Ivanova N."/>
            <person name="Brettin T."/>
            <person name="Detter J.C."/>
            <person name="Han C."/>
            <person name="Larimer F."/>
            <person name="Land M."/>
            <person name="Hauser L."/>
            <person name="Markowitz V."/>
            <person name="Cheng J.-F."/>
            <person name="Hugenholtz P."/>
            <person name="Woyke T."/>
            <person name="Wu D."/>
            <person name="Spring S."/>
            <person name="Schroeder M."/>
            <person name="Brambilla E."/>
            <person name="Klenk H.-P."/>
            <person name="Eisen J.A."/>
        </authorList>
    </citation>
    <scope>NUCLEOTIDE SEQUENCE [LARGE SCALE GENOMIC DNA]</scope>
    <source>
        <strain evidence="17">DSM 15978 / NBRC 107637 / DMS1</strain>
    </source>
</reference>
<dbReference type="Pfam" id="PF00483">
    <property type="entry name" value="NTP_transferase"/>
    <property type="match status" value="1"/>
</dbReference>
<dbReference type="KEGG" id="mhz:Metho_1850"/>
<dbReference type="InterPro" id="IPR050065">
    <property type="entry name" value="GlmU-like"/>
</dbReference>
<dbReference type="Proteomes" id="UP000010866">
    <property type="component" value="Chromosome"/>
</dbReference>
<dbReference type="GO" id="GO:0003977">
    <property type="term" value="F:UDP-N-acetylglucosamine diphosphorylase activity"/>
    <property type="evidence" value="ECO:0007669"/>
    <property type="project" value="UniProtKB-EC"/>
</dbReference>
<dbReference type="Gene3D" id="2.160.10.10">
    <property type="entry name" value="Hexapeptide repeat proteins"/>
    <property type="match status" value="1"/>
</dbReference>
<keyword evidence="8 16" id="KW-0808">Transferase</keyword>
<dbReference type="Pfam" id="PF25087">
    <property type="entry name" value="GMPPB_C"/>
    <property type="match status" value="1"/>
</dbReference>
<comment type="pathway">
    <text evidence="1">Nucleotide-sugar biosynthesis; UDP-N-acetyl-alpha-D-glucosamine biosynthesis; N-acetyl-alpha-D-glucosamine 1-phosphate from alpha-D-glucosamine 6-phosphate (route II): step 2/2.</text>
</comment>
<accession>L0KZA7</accession>
<evidence type="ECO:0000256" key="10">
    <source>
        <dbReference type="ARBA" id="ARBA00023268"/>
    </source>
</evidence>
<comment type="catalytic activity">
    <reaction evidence="13">
        <text>N-acetyl-alpha-D-glucosamine 1-phosphate + UTP + H(+) = UDP-N-acetyl-alpha-D-glucosamine + diphosphate</text>
        <dbReference type="Rhea" id="RHEA:13509"/>
        <dbReference type="ChEBI" id="CHEBI:15378"/>
        <dbReference type="ChEBI" id="CHEBI:33019"/>
        <dbReference type="ChEBI" id="CHEBI:46398"/>
        <dbReference type="ChEBI" id="CHEBI:57705"/>
        <dbReference type="ChEBI" id="CHEBI:57776"/>
        <dbReference type="EC" id="2.7.7.23"/>
    </reaction>
</comment>
<keyword evidence="11" id="KW-0012">Acyltransferase</keyword>
<dbReference type="OrthoDB" id="15372at2157"/>